<evidence type="ECO:0000313" key="1">
    <source>
        <dbReference type="EMBL" id="KAI0091450.1"/>
    </source>
</evidence>
<sequence>MSKHTRESSVAALTPVEKARLDLQNDIVEYTQMILDKKHTLNNLAPTGVLPPELLAEVFMYLAHTTPAEERNVWRSGVPPVPPIRTAGSSPYAWIKVTHVCHHWREVALSAPQLWTIIWVTSRMECIKEMLVRSKQALLTVKADRYNVPMRVDGLDLVMRELPRIASFDARMPPRLGQDGQSGYSLNAPKLKELVLQTTDMYENLSLSTLHLQEHFANCNIPTLERVELYSYQIQWNNKLFKSSLKHLTLHSSHTHLSNNITLEQVLGTLENLPLLEYLDLTSCLPSLEGLTDDSSRIIELPKLRTLRIFSKASACNVLLKHIFFPANVSMTINCHLHIDDIPSFINTIRERFDHRSGDDQNLFQPPTLRTVDLRPTPHTNAIELRAWEAYHSIEDLVDMQRTLPEPFISVILRHTSSISPFTLFRVVPKTNIESLMMSGTYGMGRSEKAEWTRAFEQMPKLNELGLGEFAKDHVHQVLDHRVPCDQGPIATNGKRPRRKKQFCVPNLTVLRLQDFWDNINSAFLKRITKSLNARKKAKVGLKTLVLMECGNLMQEDADALEKFVDNVKFTERFRDEYSDMDEWEEDHYDDYGLAPPMGLFDNAFMPFPFGGLFDDEFMDSEDEDNDEEGLFMW</sequence>
<reference evidence="1" key="1">
    <citation type="journal article" date="2021" name="Environ. Microbiol.">
        <title>Gene family expansions and transcriptome signatures uncover fungal adaptations to wood decay.</title>
        <authorList>
            <person name="Hage H."/>
            <person name="Miyauchi S."/>
            <person name="Viragh M."/>
            <person name="Drula E."/>
            <person name="Min B."/>
            <person name="Chaduli D."/>
            <person name="Navarro D."/>
            <person name="Favel A."/>
            <person name="Norest M."/>
            <person name="Lesage-Meessen L."/>
            <person name="Balint B."/>
            <person name="Merenyi Z."/>
            <person name="de Eugenio L."/>
            <person name="Morin E."/>
            <person name="Martinez A.T."/>
            <person name="Baldrian P."/>
            <person name="Stursova M."/>
            <person name="Martinez M.J."/>
            <person name="Novotny C."/>
            <person name="Magnuson J.K."/>
            <person name="Spatafora J.W."/>
            <person name="Maurice S."/>
            <person name="Pangilinan J."/>
            <person name="Andreopoulos W."/>
            <person name="LaButti K."/>
            <person name="Hundley H."/>
            <person name="Na H."/>
            <person name="Kuo A."/>
            <person name="Barry K."/>
            <person name="Lipzen A."/>
            <person name="Henrissat B."/>
            <person name="Riley R."/>
            <person name="Ahrendt S."/>
            <person name="Nagy L.G."/>
            <person name="Grigoriev I.V."/>
            <person name="Martin F."/>
            <person name="Rosso M.N."/>
        </authorList>
    </citation>
    <scope>NUCLEOTIDE SEQUENCE</scope>
    <source>
        <strain evidence="1">CBS 384.51</strain>
    </source>
</reference>
<gene>
    <name evidence="1" type="ORF">BDY19DRAFT_991156</name>
</gene>
<keyword evidence="2" id="KW-1185">Reference proteome</keyword>
<protein>
    <submittedName>
        <fullName evidence="1">Uncharacterized protein</fullName>
    </submittedName>
</protein>
<organism evidence="1 2">
    <name type="scientific">Irpex rosettiformis</name>
    <dbReference type="NCBI Taxonomy" id="378272"/>
    <lineage>
        <taxon>Eukaryota</taxon>
        <taxon>Fungi</taxon>
        <taxon>Dikarya</taxon>
        <taxon>Basidiomycota</taxon>
        <taxon>Agaricomycotina</taxon>
        <taxon>Agaricomycetes</taxon>
        <taxon>Polyporales</taxon>
        <taxon>Irpicaceae</taxon>
        <taxon>Irpex</taxon>
    </lineage>
</organism>
<evidence type="ECO:0000313" key="2">
    <source>
        <dbReference type="Proteomes" id="UP001055072"/>
    </source>
</evidence>
<dbReference type="EMBL" id="MU274905">
    <property type="protein sequence ID" value="KAI0091450.1"/>
    <property type="molecule type" value="Genomic_DNA"/>
</dbReference>
<accession>A0ACB8UBV0</accession>
<name>A0ACB8UBV0_9APHY</name>
<proteinExistence type="predicted"/>
<comment type="caution">
    <text evidence="1">The sequence shown here is derived from an EMBL/GenBank/DDBJ whole genome shotgun (WGS) entry which is preliminary data.</text>
</comment>
<dbReference type="Proteomes" id="UP001055072">
    <property type="component" value="Unassembled WGS sequence"/>
</dbReference>